<reference evidence="5 6" key="1">
    <citation type="submission" date="2018-11" db="EMBL/GenBank/DDBJ databases">
        <title>Genome sequencing of Lautropia sp. KCOM 2505 (= ChDC F240).</title>
        <authorList>
            <person name="Kook J.-K."/>
            <person name="Park S.-N."/>
            <person name="Lim Y.K."/>
        </authorList>
    </citation>
    <scope>NUCLEOTIDE SEQUENCE [LARGE SCALE GENOMIC DNA]</scope>
    <source>
        <strain evidence="5 6">KCOM 2505</strain>
    </source>
</reference>
<evidence type="ECO:0000313" key="6">
    <source>
        <dbReference type="Proteomes" id="UP000270261"/>
    </source>
</evidence>
<feature type="compositionally biased region" description="Basic residues" evidence="3">
    <location>
        <begin position="174"/>
        <end position="185"/>
    </location>
</feature>
<keyword evidence="2" id="KW-0288">FMN</keyword>
<name>A0A426FRH6_9BURK</name>
<gene>
    <name evidence="5" type="ORF">EHV23_03490</name>
</gene>
<protein>
    <recommendedName>
        <fullName evidence="4">Flavodoxin-like domain-containing protein</fullName>
    </recommendedName>
</protein>
<comment type="caution">
    <text evidence="5">The sequence shown here is derived from an EMBL/GenBank/DDBJ whole genome shotgun (WGS) entry which is preliminary data.</text>
</comment>
<feature type="domain" description="Flavodoxin-like" evidence="4">
    <location>
        <begin position="226"/>
        <end position="384"/>
    </location>
</feature>
<dbReference type="AlphaFoldDB" id="A0A426FRH6"/>
<dbReference type="PANTHER" id="PTHR39201:SF1">
    <property type="entry name" value="FLAVODOXIN-LIKE DOMAIN-CONTAINING PROTEIN"/>
    <property type="match status" value="1"/>
</dbReference>
<evidence type="ECO:0000256" key="2">
    <source>
        <dbReference type="ARBA" id="ARBA00022643"/>
    </source>
</evidence>
<dbReference type="Pfam" id="PF12682">
    <property type="entry name" value="Flavodoxin_4"/>
    <property type="match status" value="1"/>
</dbReference>
<evidence type="ECO:0000313" key="5">
    <source>
        <dbReference type="EMBL" id="RRN45303.1"/>
    </source>
</evidence>
<dbReference type="PROSITE" id="PS50902">
    <property type="entry name" value="FLAVODOXIN_LIKE"/>
    <property type="match status" value="1"/>
</dbReference>
<proteinExistence type="predicted"/>
<sequence>MASHKSLSPSGKQRPSCNGLRTHRLLCVQDHSCTGHAVDVRIHQTTKWTANGNHLQSVPLIRSGLRTTQGRFSHPAESPRPDNNNELETIGLIYSHSTGEQGAVFRATAALRPPPTAPGRPAVRAAWRDRAPRWGRTAWRRPHCTMKQAAWMAPDFMMGSDRKDGARLHDKARPHGRRQTSRRSRTAWTGPAARQAGARGYHNGLPMQPGPPAPRTMTAPFPASRTLIAYFSFTGSTQSVARLLQKQTGATLMAVERPADYALGLDEDDSPEPLEPDQIDLAAHDLIFLGFPIWTNQIPATMEAWIRDNAAALAGKTLAPFCTHSGVGPGEAFDTLKTLCPGATLLPPLALLGGVEEDGVLYPLEDEQLEAAGRELQAWATPFVKG</sequence>
<feature type="region of interest" description="Disordered" evidence="3">
    <location>
        <begin position="165"/>
        <end position="204"/>
    </location>
</feature>
<dbReference type="InterPro" id="IPR008254">
    <property type="entry name" value="Flavodoxin/NO_synth"/>
</dbReference>
<dbReference type="SUPFAM" id="SSF52218">
    <property type="entry name" value="Flavoproteins"/>
    <property type="match status" value="1"/>
</dbReference>
<accession>A0A426FRH6</accession>
<evidence type="ECO:0000256" key="1">
    <source>
        <dbReference type="ARBA" id="ARBA00022630"/>
    </source>
</evidence>
<dbReference type="GO" id="GO:0010181">
    <property type="term" value="F:FMN binding"/>
    <property type="evidence" value="ECO:0007669"/>
    <property type="project" value="InterPro"/>
</dbReference>
<keyword evidence="1" id="KW-0285">Flavoprotein</keyword>
<dbReference type="PANTHER" id="PTHR39201">
    <property type="entry name" value="EXPORTED PROTEIN-RELATED"/>
    <property type="match status" value="1"/>
</dbReference>
<evidence type="ECO:0000259" key="4">
    <source>
        <dbReference type="PROSITE" id="PS50902"/>
    </source>
</evidence>
<dbReference type="Gene3D" id="3.40.50.360">
    <property type="match status" value="1"/>
</dbReference>
<dbReference type="InterPro" id="IPR029039">
    <property type="entry name" value="Flavoprotein-like_sf"/>
</dbReference>
<organism evidence="5 6">
    <name type="scientific">Lautropia dentalis</name>
    <dbReference type="NCBI Taxonomy" id="2490857"/>
    <lineage>
        <taxon>Bacteria</taxon>
        <taxon>Pseudomonadati</taxon>
        <taxon>Pseudomonadota</taxon>
        <taxon>Betaproteobacteria</taxon>
        <taxon>Burkholderiales</taxon>
        <taxon>Burkholderiaceae</taxon>
        <taxon>Lautropia</taxon>
    </lineage>
</organism>
<dbReference type="Proteomes" id="UP000270261">
    <property type="component" value="Unassembled WGS sequence"/>
</dbReference>
<keyword evidence="6" id="KW-1185">Reference proteome</keyword>
<dbReference type="EMBL" id="RRUE01000001">
    <property type="protein sequence ID" value="RRN45303.1"/>
    <property type="molecule type" value="Genomic_DNA"/>
</dbReference>
<evidence type="ECO:0000256" key="3">
    <source>
        <dbReference type="SAM" id="MobiDB-lite"/>
    </source>
</evidence>